<name>A0A0F9WK54_9MICR</name>
<feature type="non-terminal residue" evidence="1">
    <location>
        <position position="46"/>
    </location>
</feature>
<dbReference type="AlphaFoldDB" id="A0A0F9WK54"/>
<dbReference type="VEuPathDB" id="MicrosporidiaDB:AAJ76_497000714"/>
<accession>A0A0F9WK54</accession>
<organism evidence="1 2">
    <name type="scientific">Vairimorpha ceranae</name>
    <dbReference type="NCBI Taxonomy" id="40302"/>
    <lineage>
        <taxon>Eukaryota</taxon>
        <taxon>Fungi</taxon>
        <taxon>Fungi incertae sedis</taxon>
        <taxon>Microsporidia</taxon>
        <taxon>Nosematidae</taxon>
        <taxon>Vairimorpha</taxon>
    </lineage>
</organism>
<proteinExistence type="predicted"/>
<keyword evidence="2" id="KW-1185">Reference proteome</keyword>
<dbReference type="EMBL" id="JPQZ01000494">
    <property type="protein sequence ID" value="KKO73548.1"/>
    <property type="molecule type" value="Genomic_DNA"/>
</dbReference>
<protein>
    <submittedName>
        <fullName evidence="1">Uncharacterized protein</fullName>
    </submittedName>
</protein>
<evidence type="ECO:0000313" key="2">
    <source>
        <dbReference type="Proteomes" id="UP000034350"/>
    </source>
</evidence>
<comment type="caution">
    <text evidence="1">The sequence shown here is derived from an EMBL/GenBank/DDBJ whole genome shotgun (WGS) entry which is preliminary data.</text>
</comment>
<dbReference type="RefSeq" id="XP_024329290.1">
    <property type="nucleotide sequence ID" value="XM_024475782.1"/>
</dbReference>
<dbReference type="Proteomes" id="UP000034350">
    <property type="component" value="Unassembled WGS sequence"/>
</dbReference>
<dbReference type="GeneID" id="36320729"/>
<sequence>MWNKEEIDNTSKYAEFLSEHIPSRRKDEKDFISESTFYEIISYLPN</sequence>
<gene>
    <name evidence="1" type="ORF">AAJ76_497000714</name>
</gene>
<reference evidence="1 2" key="1">
    <citation type="journal article" date="2015" name="Environ. Microbiol.">
        <title>Genome analyses suggest the presence of polyploidy and recent human-driven expansions in eight global populations of the honeybee pathogen Nosema ceranae.</title>
        <authorList>
            <person name="Pelin A."/>
            <person name="Selman M."/>
            <person name="Aris-Brosou S."/>
            <person name="Farinelli L."/>
            <person name="Corradi N."/>
        </authorList>
    </citation>
    <scope>NUCLEOTIDE SEQUENCE [LARGE SCALE GENOMIC DNA]</scope>
    <source>
        <strain evidence="1 2">PA08 1199</strain>
    </source>
</reference>
<evidence type="ECO:0000313" key="1">
    <source>
        <dbReference type="EMBL" id="KKO73548.1"/>
    </source>
</evidence>